<evidence type="ECO:0000313" key="1">
    <source>
        <dbReference type="Proteomes" id="UP000887563"/>
    </source>
</evidence>
<evidence type="ECO:0000313" key="2">
    <source>
        <dbReference type="WBParaSite" id="Minc3s00337g10485"/>
    </source>
</evidence>
<keyword evidence="1" id="KW-1185">Reference proteome</keyword>
<dbReference type="AlphaFoldDB" id="A0A914L8F9"/>
<name>A0A914L8F9_MELIC</name>
<reference evidence="2" key="1">
    <citation type="submission" date="2022-11" db="UniProtKB">
        <authorList>
            <consortium name="WormBaseParasite"/>
        </authorList>
    </citation>
    <scope>IDENTIFICATION</scope>
</reference>
<protein>
    <submittedName>
        <fullName evidence="2">Candidate secreted effector</fullName>
    </submittedName>
</protein>
<sequence length="54" mass="6467">MFKICGRILRTFVNLKRQPIFEVNFISTIFSPFSELTRIQNHIMGIHTLWMLVQ</sequence>
<organism evidence="1 2">
    <name type="scientific">Meloidogyne incognita</name>
    <name type="common">Southern root-knot nematode worm</name>
    <name type="synonym">Oxyuris incognita</name>
    <dbReference type="NCBI Taxonomy" id="6306"/>
    <lineage>
        <taxon>Eukaryota</taxon>
        <taxon>Metazoa</taxon>
        <taxon>Ecdysozoa</taxon>
        <taxon>Nematoda</taxon>
        <taxon>Chromadorea</taxon>
        <taxon>Rhabditida</taxon>
        <taxon>Tylenchina</taxon>
        <taxon>Tylenchomorpha</taxon>
        <taxon>Tylenchoidea</taxon>
        <taxon>Meloidogynidae</taxon>
        <taxon>Meloidogyninae</taxon>
        <taxon>Meloidogyne</taxon>
        <taxon>Meloidogyne incognita group</taxon>
    </lineage>
</organism>
<dbReference type="WBParaSite" id="Minc3s00337g10485">
    <property type="protein sequence ID" value="Minc3s00337g10485"/>
    <property type="gene ID" value="Minc3s00337g10485"/>
</dbReference>
<proteinExistence type="predicted"/>
<accession>A0A914L8F9</accession>
<dbReference type="Proteomes" id="UP000887563">
    <property type="component" value="Unplaced"/>
</dbReference>